<organism evidence="2 3">
    <name type="scientific">Aphanomyces astaci</name>
    <name type="common">Crayfish plague agent</name>
    <dbReference type="NCBI Taxonomy" id="112090"/>
    <lineage>
        <taxon>Eukaryota</taxon>
        <taxon>Sar</taxon>
        <taxon>Stramenopiles</taxon>
        <taxon>Oomycota</taxon>
        <taxon>Saprolegniomycetes</taxon>
        <taxon>Saprolegniales</taxon>
        <taxon>Verrucalvaceae</taxon>
        <taxon>Aphanomyces</taxon>
    </lineage>
</organism>
<dbReference type="VEuPathDB" id="FungiDB:H257_05279"/>
<evidence type="ECO:0000313" key="3">
    <source>
        <dbReference type="Proteomes" id="UP000285712"/>
    </source>
</evidence>
<proteinExistence type="predicted"/>
<gene>
    <name evidence="2" type="ORF">DYB35_010960</name>
</gene>
<name>A0A3R6ZT31_APHAT</name>
<dbReference type="EMBL" id="QUTG01001866">
    <property type="protein sequence ID" value="RHY98556.1"/>
    <property type="molecule type" value="Genomic_DNA"/>
</dbReference>
<dbReference type="AlphaFoldDB" id="A0A3R6ZT31"/>
<protein>
    <submittedName>
        <fullName evidence="2">Uncharacterized protein</fullName>
    </submittedName>
</protein>
<feature type="region of interest" description="Disordered" evidence="1">
    <location>
        <begin position="89"/>
        <end position="110"/>
    </location>
</feature>
<sequence length="177" mass="19198">MPRKVVGPPNLTGEQSDAKAGKSKEKKASSETKHSVRWCDESVATLFRLRYDSHLAKRFESKNNAEKKTAYVMLAAELSVAMESDYTVAQVQDKRQAPERRKKRAKVTKASSQGEALEAGFLAIKEGLIHLGTSLSAATPSPPPPPASSATLDDVLRAIQGQSDTMAQLLAHLVARK</sequence>
<feature type="region of interest" description="Disordered" evidence="1">
    <location>
        <begin position="1"/>
        <end position="35"/>
    </location>
</feature>
<accession>A0A3R6ZT31</accession>
<feature type="compositionally biased region" description="Basic and acidic residues" evidence="1">
    <location>
        <begin position="16"/>
        <end position="35"/>
    </location>
</feature>
<dbReference type="Proteomes" id="UP000285712">
    <property type="component" value="Unassembled WGS sequence"/>
</dbReference>
<reference evidence="2 3" key="1">
    <citation type="submission" date="2018-08" db="EMBL/GenBank/DDBJ databases">
        <title>Aphanomyces genome sequencing and annotation.</title>
        <authorList>
            <person name="Minardi D."/>
            <person name="Oidtmann B."/>
            <person name="Van Der Giezen M."/>
            <person name="Studholme D.J."/>
        </authorList>
    </citation>
    <scope>NUCLEOTIDE SEQUENCE [LARGE SCALE GENOMIC DNA]</scope>
    <source>
        <strain evidence="2 3">Sv</strain>
    </source>
</reference>
<comment type="caution">
    <text evidence="2">The sequence shown here is derived from an EMBL/GenBank/DDBJ whole genome shotgun (WGS) entry which is preliminary data.</text>
</comment>
<evidence type="ECO:0000313" key="2">
    <source>
        <dbReference type="EMBL" id="RHY98556.1"/>
    </source>
</evidence>
<evidence type="ECO:0000256" key="1">
    <source>
        <dbReference type="SAM" id="MobiDB-lite"/>
    </source>
</evidence>